<dbReference type="Pfam" id="PF13671">
    <property type="entry name" value="AAA_33"/>
    <property type="match status" value="1"/>
</dbReference>
<feature type="compositionally biased region" description="Gly residues" evidence="1">
    <location>
        <begin position="481"/>
        <end position="492"/>
    </location>
</feature>
<dbReference type="PROSITE" id="PS50030">
    <property type="entry name" value="UBA"/>
    <property type="match status" value="1"/>
</dbReference>
<dbReference type="InterPro" id="IPR009060">
    <property type="entry name" value="UBA-like_sf"/>
</dbReference>
<feature type="region of interest" description="Disordered" evidence="1">
    <location>
        <begin position="195"/>
        <end position="219"/>
    </location>
</feature>
<keyword evidence="3" id="KW-0418">Kinase</keyword>
<feature type="region of interest" description="Disordered" evidence="1">
    <location>
        <begin position="402"/>
        <end position="470"/>
    </location>
</feature>
<dbReference type="Pfam" id="PF08645">
    <property type="entry name" value="PNK3P"/>
    <property type="match status" value="1"/>
</dbReference>
<dbReference type="NCBIfam" id="TIGR01664">
    <property type="entry name" value="DNA-3'-Pase"/>
    <property type="match status" value="1"/>
</dbReference>
<dbReference type="EMBL" id="MN125971">
    <property type="protein sequence ID" value="QDO16438.1"/>
    <property type="molecule type" value="mRNA"/>
</dbReference>
<sequence>MALFGGLSASSPWRKQATTLLIREDAAAKAIRSSKIAGFDLNDTLVSSKIGAPGYQVTVADWKLYSEDVVTRLRQLHEEQYKLVIFTNQGNIRTALDGKRAVAVKAYIDEFLKAVGVPILVMMATAKDKFRKPSGSMWTEVESKFNGGTKIDYKQSFYVGDAAGGPGEHSADDSEYAATVGVRFVHVRDYFKPPGASPAASAGRDQEPSGAGSVGGSPLAPSVERGLELGLSKEKPVVLVLVGAPGCGKSTFAQRLGPAVDRYGTTTTDEGKPWRRVCQDILQKKEYCLRASADVLRAGHSVVIDRTNYNREQREPWLDLAMIQRVSCHCLVFDVSADVCCARTVARTDHEGKLQGGSSVMVVRRLCKMLQPIAATESFDRVRVVRTTEDLEKEISFYTGAPAKKEEAKATGPGPSSVPSVTMTPPPARAATPVSQEKAPASEAKPSLEEPPTKRRKGGPGGVQQAMQAAAAAAEAASAAAGGGGGGASEGHGGGHKAPSFDDKVAMLAALGFSEEMCKARLKAAKGNAEVAANELLADRLSGD</sequence>
<organism evidence="3">
    <name type="scientific">Crypthecodinium cohnii</name>
    <name type="common">Dinoflagellate</name>
    <name type="synonym">Glenodinium cohnii</name>
    <dbReference type="NCBI Taxonomy" id="2866"/>
    <lineage>
        <taxon>Eukaryota</taxon>
        <taxon>Sar</taxon>
        <taxon>Alveolata</taxon>
        <taxon>Dinophyceae</taxon>
        <taxon>Gonyaulacales</taxon>
        <taxon>Crypthecodiniaceae</taxon>
        <taxon>Crypthecodinium</taxon>
    </lineage>
</organism>
<dbReference type="GO" id="GO:0046404">
    <property type="term" value="F:ATP-dependent polydeoxyribonucleotide 5'-hydroxyl-kinase activity"/>
    <property type="evidence" value="ECO:0007669"/>
    <property type="project" value="TreeGrafter"/>
</dbReference>
<dbReference type="PANTHER" id="PTHR12083">
    <property type="entry name" value="BIFUNCTIONAL POLYNUCLEOTIDE PHOSPHATASE/KINASE"/>
    <property type="match status" value="1"/>
</dbReference>
<dbReference type="InterPro" id="IPR006551">
    <property type="entry name" value="Polynucleotide_phosphatase"/>
</dbReference>
<dbReference type="GO" id="GO:0003690">
    <property type="term" value="F:double-stranded DNA binding"/>
    <property type="evidence" value="ECO:0007669"/>
    <property type="project" value="TreeGrafter"/>
</dbReference>
<evidence type="ECO:0000259" key="2">
    <source>
        <dbReference type="PROSITE" id="PS50030"/>
    </source>
</evidence>
<feature type="domain" description="UBA" evidence="2">
    <location>
        <begin position="500"/>
        <end position="539"/>
    </location>
</feature>
<reference evidence="3" key="1">
    <citation type="journal article" date="2019" name="Microorganisms">
        <title>DNA Damage Response Pathways in Dinoflagellates.</title>
        <authorList>
            <person name="Li C."/>
            <person name="Wong J."/>
        </authorList>
    </citation>
    <scope>NUCLEOTIDE SEQUENCE</scope>
</reference>
<dbReference type="InterPro" id="IPR013954">
    <property type="entry name" value="PNK3P"/>
</dbReference>
<dbReference type="SUPFAM" id="SSF46934">
    <property type="entry name" value="UBA-like"/>
    <property type="match status" value="1"/>
</dbReference>
<dbReference type="InterPro" id="IPR015940">
    <property type="entry name" value="UBA"/>
</dbReference>
<dbReference type="NCBIfam" id="TIGR01662">
    <property type="entry name" value="HAD-SF-IIIA"/>
    <property type="match status" value="1"/>
</dbReference>
<dbReference type="InterPro" id="IPR036412">
    <property type="entry name" value="HAD-like_sf"/>
</dbReference>
<feature type="region of interest" description="Disordered" evidence="1">
    <location>
        <begin position="480"/>
        <end position="499"/>
    </location>
</feature>
<dbReference type="Gene3D" id="3.40.50.1000">
    <property type="entry name" value="HAD superfamily/HAD-like"/>
    <property type="match status" value="1"/>
</dbReference>
<feature type="compositionally biased region" description="Low complexity" evidence="1">
    <location>
        <begin position="411"/>
        <end position="433"/>
    </location>
</feature>
<protein>
    <submittedName>
        <fullName evidence="3">Bifunctional polynucleotide phosphatase/kinase</fullName>
    </submittedName>
</protein>
<dbReference type="SUPFAM" id="SSF56784">
    <property type="entry name" value="HAD-like"/>
    <property type="match status" value="1"/>
</dbReference>
<dbReference type="AlphaFoldDB" id="A0A516AGI8"/>
<accession>A0A516AGI8</accession>
<keyword evidence="3" id="KW-0808">Transferase</keyword>
<dbReference type="InterPro" id="IPR023214">
    <property type="entry name" value="HAD_sf"/>
</dbReference>
<dbReference type="GO" id="GO:0046403">
    <property type="term" value="F:polynucleotide 3'-phosphatase activity"/>
    <property type="evidence" value="ECO:0007669"/>
    <property type="project" value="TreeGrafter"/>
</dbReference>
<proteinExistence type="evidence at transcript level"/>
<dbReference type="CDD" id="cd00882">
    <property type="entry name" value="Ras_like_GTPase"/>
    <property type="match status" value="1"/>
</dbReference>
<dbReference type="InterPro" id="IPR027417">
    <property type="entry name" value="P-loop_NTPase"/>
</dbReference>
<name>A0A516AGI8_CRYCO</name>
<dbReference type="PANTHER" id="PTHR12083:SF9">
    <property type="entry name" value="BIFUNCTIONAL POLYNUCLEOTIDE PHOSPHATASE_KINASE"/>
    <property type="match status" value="1"/>
</dbReference>
<dbReference type="InterPro" id="IPR006549">
    <property type="entry name" value="HAD-SF_hydro_IIIA"/>
</dbReference>
<evidence type="ECO:0000256" key="1">
    <source>
        <dbReference type="SAM" id="MobiDB-lite"/>
    </source>
</evidence>
<dbReference type="Gene3D" id="1.10.8.10">
    <property type="entry name" value="DNA helicase RuvA subunit, C-terminal domain"/>
    <property type="match status" value="1"/>
</dbReference>
<dbReference type="SUPFAM" id="SSF52540">
    <property type="entry name" value="P-loop containing nucleoside triphosphate hydrolases"/>
    <property type="match status" value="1"/>
</dbReference>
<dbReference type="GO" id="GO:0006281">
    <property type="term" value="P:DNA repair"/>
    <property type="evidence" value="ECO:0007669"/>
    <property type="project" value="TreeGrafter"/>
</dbReference>
<dbReference type="Gene3D" id="3.40.50.300">
    <property type="entry name" value="P-loop containing nucleotide triphosphate hydrolases"/>
    <property type="match status" value="1"/>
</dbReference>
<evidence type="ECO:0000313" key="3">
    <source>
        <dbReference type="EMBL" id="QDO16438.1"/>
    </source>
</evidence>